<dbReference type="Pfam" id="PF24905">
    <property type="entry name" value="TTC3_9th"/>
    <property type="match status" value="1"/>
</dbReference>
<reference evidence="8" key="2">
    <citation type="submission" date="2025-08" db="UniProtKB">
        <authorList>
            <consortium name="Ensembl"/>
        </authorList>
    </citation>
    <scope>IDENTIFICATION</scope>
</reference>
<dbReference type="SUPFAM" id="SSF57850">
    <property type="entry name" value="RING/U-box"/>
    <property type="match status" value="1"/>
</dbReference>
<protein>
    <submittedName>
        <fullName evidence="8">Ring finger protein 214</fullName>
    </submittedName>
</protein>
<dbReference type="PANTHER" id="PTHR15727">
    <property type="entry name" value="RING FINGER PROTEIN 214"/>
    <property type="match status" value="1"/>
</dbReference>
<feature type="domain" description="RING-type" evidence="7">
    <location>
        <begin position="600"/>
        <end position="641"/>
    </location>
</feature>
<dbReference type="RefSeq" id="XP_017569359.1">
    <property type="nucleotide sequence ID" value="XM_017713870.2"/>
</dbReference>
<sequence>MESDAQTEWSLALGGDLVAGDEPVCAPFWSVRAPATLWPVPGLLGAPVAEEDASPGRCELAAMPKAQDQDTQTEDWTEEKGSNTSDDWVAVMRSIDEYSSRLQSQYESLLKQEDTDQTGHALLLESLKKTRDEKKRQHQILLDKIESLQVKLELNSSKTTRKNFSAKLEELTAERDRLAEGKRRLTQELEEADRKLKQLTEEQNNEKLSWEQEIADLQERKERLSKQVEEDSQMALKDEVQALESQRLLAIAHVEDWLAEAERYLSNLRMEQTPQHGRQRIEWEKNVVIVRNSLTKLQNMYNENIKLLQSGQQLNSLPPVSLPSLPVVPTIELFMSPLRNLMQMAYYGGPMVRIPPPSEFHLAGAPAHRVTPPLSYSSSQNHSASTMTSSSHAVRPKPQLSMPTSLPPQPPFRMPVMPSAHPLPPPHTLPHTIAPAGTHGGPGPAQVSTAATHIAVSTATAQAAGLPAQAAAGRQHGTLTAAPARNASSYTVLERLERQFPQCTRPQLMSVLQQIKSERGTMAGMSIDKVMQQVSQRLAQNDRPPPGPIAPPGSRVFAGPLGPVQRPSVQPMAVHPPIRTSSASVFQPRPAQAPPVRKLCLMCQNHVEPGTQYNTNCPHTLHKECISVWLKSSKDHSCPFCPSK</sequence>
<dbReference type="PROSITE" id="PS50089">
    <property type="entry name" value="ZF_RING_2"/>
    <property type="match status" value="1"/>
</dbReference>
<dbReference type="Gene3D" id="3.30.40.10">
    <property type="entry name" value="Zinc/RING finger domain, C3HC4 (zinc finger)"/>
    <property type="match status" value="1"/>
</dbReference>
<reference evidence="8" key="3">
    <citation type="submission" date="2025-09" db="UniProtKB">
        <authorList>
            <consortium name="Ensembl"/>
        </authorList>
    </citation>
    <scope>IDENTIFICATION</scope>
</reference>
<accession>A0AAR2JUU2</accession>
<reference evidence="8 9" key="1">
    <citation type="submission" date="2020-10" db="EMBL/GenBank/DDBJ databases">
        <title>Pygocentrus nattereri (red-bellied piranha) genome, fPygNat1, primary haplotype.</title>
        <authorList>
            <person name="Myers G."/>
            <person name="Meyer A."/>
            <person name="Karagic N."/>
            <person name="Pippel M."/>
            <person name="Winkler S."/>
            <person name="Tracey A."/>
            <person name="Wood J."/>
            <person name="Formenti G."/>
            <person name="Howe K."/>
            <person name="Fedrigo O."/>
            <person name="Jarvis E.D."/>
        </authorList>
    </citation>
    <scope>NUCLEOTIDE SEQUENCE [LARGE SCALE GENOMIC DNA]</scope>
</reference>
<evidence type="ECO:0000256" key="6">
    <source>
        <dbReference type="SAM" id="MobiDB-lite"/>
    </source>
</evidence>
<dbReference type="Ensembl" id="ENSPNAT00000072131.1">
    <property type="protein sequence ID" value="ENSPNAP00000053621.1"/>
    <property type="gene ID" value="ENSPNAG00000037509.1"/>
</dbReference>
<dbReference type="Pfam" id="PF24525">
    <property type="entry name" value="TTC3"/>
    <property type="match status" value="1"/>
</dbReference>
<evidence type="ECO:0000256" key="2">
    <source>
        <dbReference type="ARBA" id="ARBA00022771"/>
    </source>
</evidence>
<evidence type="ECO:0000259" key="7">
    <source>
        <dbReference type="PROSITE" id="PS50089"/>
    </source>
</evidence>
<dbReference type="InterPro" id="IPR056870">
    <property type="entry name" value="TTC3/DZIP3/RBM44-like_helical"/>
</dbReference>
<dbReference type="GO" id="GO:0004842">
    <property type="term" value="F:ubiquitin-protein transferase activity"/>
    <property type="evidence" value="ECO:0007669"/>
    <property type="project" value="TreeGrafter"/>
</dbReference>
<dbReference type="RefSeq" id="XP_017569358.1">
    <property type="nucleotide sequence ID" value="XM_017713869.2"/>
</dbReference>
<dbReference type="GeneTree" id="ENSGT00940000159470"/>
<organism evidence="8 9">
    <name type="scientific">Pygocentrus nattereri</name>
    <name type="common">Red-bellied piranha</name>
    <dbReference type="NCBI Taxonomy" id="42514"/>
    <lineage>
        <taxon>Eukaryota</taxon>
        <taxon>Metazoa</taxon>
        <taxon>Chordata</taxon>
        <taxon>Craniata</taxon>
        <taxon>Vertebrata</taxon>
        <taxon>Euteleostomi</taxon>
        <taxon>Actinopterygii</taxon>
        <taxon>Neopterygii</taxon>
        <taxon>Teleostei</taxon>
        <taxon>Ostariophysi</taxon>
        <taxon>Characiformes</taxon>
        <taxon>Characoidei</taxon>
        <taxon>Pygocentrus</taxon>
    </lineage>
</organism>
<dbReference type="CTD" id="257160"/>
<keyword evidence="2 4" id="KW-0863">Zinc-finger</keyword>
<evidence type="ECO:0000256" key="4">
    <source>
        <dbReference type="PROSITE-ProRule" id="PRU00175"/>
    </source>
</evidence>
<dbReference type="InterPro" id="IPR056872">
    <property type="entry name" value="TTC3/DZIP3-like_helical"/>
</dbReference>
<proteinExistence type="predicted"/>
<dbReference type="GeneID" id="108437042"/>
<dbReference type="Proteomes" id="UP001501920">
    <property type="component" value="Chromosome 23"/>
</dbReference>
<feature type="compositionally biased region" description="Low complexity" evidence="6">
    <location>
        <begin position="377"/>
        <end position="393"/>
    </location>
</feature>
<evidence type="ECO:0000256" key="3">
    <source>
        <dbReference type="ARBA" id="ARBA00022833"/>
    </source>
</evidence>
<feature type="region of interest" description="Disordered" evidence="6">
    <location>
        <begin position="63"/>
        <end position="85"/>
    </location>
</feature>
<dbReference type="GO" id="GO:0008270">
    <property type="term" value="F:zinc ion binding"/>
    <property type="evidence" value="ECO:0007669"/>
    <property type="project" value="UniProtKB-KW"/>
</dbReference>
<keyword evidence="1" id="KW-0479">Metal-binding</keyword>
<evidence type="ECO:0000313" key="8">
    <source>
        <dbReference type="Ensembl" id="ENSPNAP00000053621.1"/>
    </source>
</evidence>
<feature type="coiled-coil region" evidence="5">
    <location>
        <begin position="124"/>
        <end position="246"/>
    </location>
</feature>
<evidence type="ECO:0000313" key="9">
    <source>
        <dbReference type="Proteomes" id="UP001501920"/>
    </source>
</evidence>
<keyword evidence="5" id="KW-0175">Coiled coil</keyword>
<dbReference type="PANTHER" id="PTHR15727:SF3">
    <property type="entry name" value="RING FINGER PROTEIN 214"/>
    <property type="match status" value="1"/>
</dbReference>
<keyword evidence="9" id="KW-1185">Reference proteome</keyword>
<evidence type="ECO:0000256" key="5">
    <source>
        <dbReference type="SAM" id="Coils"/>
    </source>
</evidence>
<feature type="region of interest" description="Disordered" evidence="6">
    <location>
        <begin position="363"/>
        <end position="410"/>
    </location>
</feature>
<dbReference type="AlphaFoldDB" id="A0AAR2JUU2"/>
<evidence type="ECO:0000256" key="1">
    <source>
        <dbReference type="ARBA" id="ARBA00022723"/>
    </source>
</evidence>
<dbReference type="InterPro" id="IPR001841">
    <property type="entry name" value="Znf_RING"/>
</dbReference>
<dbReference type="InterPro" id="IPR013083">
    <property type="entry name" value="Znf_RING/FYVE/PHD"/>
</dbReference>
<name>A0AAR2JUU2_PYGNA</name>
<keyword evidence="3" id="KW-0862">Zinc</keyword>